<evidence type="ECO:0000256" key="5">
    <source>
        <dbReference type="RuleBase" id="RU362116"/>
    </source>
</evidence>
<keyword evidence="4 5" id="KW-0975">Bacterial flagellum</keyword>
<gene>
    <name evidence="10" type="ORF">H3Z74_22150</name>
</gene>
<dbReference type="RefSeq" id="WP_187761649.1">
    <property type="nucleotide sequence ID" value="NZ_CP061038.1"/>
</dbReference>
<dbReference type="GO" id="GO:0009425">
    <property type="term" value="C:bacterial-type flagellum basal body"/>
    <property type="evidence" value="ECO:0007669"/>
    <property type="project" value="UniProtKB-SubCell"/>
</dbReference>
<reference evidence="10 11" key="1">
    <citation type="submission" date="2020-09" db="EMBL/GenBank/DDBJ databases">
        <title>Sphingomonas sp., a new species isolated from pork steak.</title>
        <authorList>
            <person name="Heidler von Heilborn D."/>
        </authorList>
    </citation>
    <scope>NUCLEOTIDE SEQUENCE [LARGE SCALE GENOMIC DNA]</scope>
    <source>
        <strain evidence="11">S8-3T</strain>
    </source>
</reference>
<feature type="domain" description="Flagellar hook protein FlgE/F/G-like D1" evidence="9">
    <location>
        <begin position="83"/>
        <end position="136"/>
    </location>
</feature>
<dbReference type="Proteomes" id="UP000516148">
    <property type="component" value="Chromosome"/>
</dbReference>
<dbReference type="Pfam" id="PF00460">
    <property type="entry name" value="Flg_bb_rod"/>
    <property type="match status" value="1"/>
</dbReference>
<name>A0A7H0LI31_9SPHN</name>
<organism evidence="10 11">
    <name type="scientific">Sphingomonas alpina</name>
    <dbReference type="NCBI Taxonomy" id="653931"/>
    <lineage>
        <taxon>Bacteria</taxon>
        <taxon>Pseudomonadati</taxon>
        <taxon>Pseudomonadota</taxon>
        <taxon>Alphaproteobacteria</taxon>
        <taxon>Sphingomonadales</taxon>
        <taxon>Sphingomonadaceae</taxon>
        <taxon>Sphingomonas</taxon>
    </lineage>
</organism>
<evidence type="ECO:0000259" key="7">
    <source>
        <dbReference type="Pfam" id="PF06429"/>
    </source>
</evidence>
<evidence type="ECO:0000256" key="2">
    <source>
        <dbReference type="ARBA" id="ARBA00009677"/>
    </source>
</evidence>
<comment type="similarity">
    <text evidence="2 5">Belongs to the flagella basal body rod proteins family.</text>
</comment>
<dbReference type="SUPFAM" id="SSF117143">
    <property type="entry name" value="Flagellar hook protein flgE"/>
    <property type="match status" value="1"/>
</dbReference>
<keyword evidence="10" id="KW-0282">Flagellum</keyword>
<dbReference type="NCBIfam" id="TIGR03506">
    <property type="entry name" value="FlgEFG_subfam"/>
    <property type="match status" value="1"/>
</dbReference>
<protein>
    <recommendedName>
        <fullName evidence="3 5">Flagellar hook protein FlgE</fullName>
    </recommendedName>
</protein>
<dbReference type="Gene3D" id="2.60.98.20">
    <property type="entry name" value="Flagellar hook protein FlgE"/>
    <property type="match status" value="1"/>
</dbReference>
<dbReference type="AlphaFoldDB" id="A0A7H0LI31"/>
<accession>A0A7H0LI31</accession>
<feature type="domain" description="Flagellar basal-body/hook protein C-terminal" evidence="7">
    <location>
        <begin position="369"/>
        <end position="412"/>
    </location>
</feature>
<keyword evidence="10" id="KW-0966">Cell projection</keyword>
<dbReference type="InterPro" id="IPR037925">
    <property type="entry name" value="FlgE/F/G-like"/>
</dbReference>
<evidence type="ECO:0000259" key="6">
    <source>
        <dbReference type="Pfam" id="PF00460"/>
    </source>
</evidence>
<dbReference type="InterPro" id="IPR011491">
    <property type="entry name" value="FlgE_D2"/>
</dbReference>
<dbReference type="GO" id="GO:0009424">
    <property type="term" value="C:bacterial-type flagellum hook"/>
    <property type="evidence" value="ECO:0007669"/>
    <property type="project" value="TreeGrafter"/>
</dbReference>
<dbReference type="Pfam" id="PF06429">
    <property type="entry name" value="Flg_bbr_C"/>
    <property type="match status" value="1"/>
</dbReference>
<dbReference type="InterPro" id="IPR010930">
    <property type="entry name" value="Flg_bb/hook_C_dom"/>
</dbReference>
<dbReference type="PANTHER" id="PTHR30435">
    <property type="entry name" value="FLAGELLAR PROTEIN"/>
    <property type="match status" value="1"/>
</dbReference>
<evidence type="ECO:0000313" key="11">
    <source>
        <dbReference type="Proteomes" id="UP000516148"/>
    </source>
</evidence>
<dbReference type="KEGG" id="spap:H3Z74_22150"/>
<feature type="domain" description="Flagellar basal body rod protein N-terminal" evidence="6">
    <location>
        <begin position="3"/>
        <end position="33"/>
    </location>
</feature>
<dbReference type="Pfam" id="PF22692">
    <property type="entry name" value="LlgE_F_G_D1"/>
    <property type="match status" value="1"/>
</dbReference>
<keyword evidence="10" id="KW-0969">Cilium</keyword>
<sequence>MSFYTSLSGLQAAQTEMSTISHNLANVATNGFKKSRTDFADVIASSLSADPTKLVGSGTVVKGNRQQFTEGNLKTTGSSLDLAISGDGFFAVKTNGISSAVAYTRNGSFQVDPATHNVVDAQGSALQVYPVDADGKVTATGSDGMVNLRLPETSGTPAATSKVTLDVNLYSNAQVPTGTFDPLNASTYNNSTSTTIYDSAGKAMTMTNYYVRDSATSWSVHSYVGNQPLTVGGSSAPVHVTFDANGTMTAPTAPIAYDPFTPSSGGAAQPLSLDLAGSSQKPSAFAVMGRSQNGATVGELSGVSVNESGVVTASFSNGDTVALGKVALANFTNPAGLRQNGNSYWSASGISGEAKLGSANDNGFGSLMSGTIEGSNVDVTEELVGLIAAQRNFQANAKALDTANQISQTIFNIRS</sequence>
<dbReference type="InterPro" id="IPR037058">
    <property type="entry name" value="Falgellar_hook_FlgE_sf"/>
</dbReference>
<dbReference type="GO" id="GO:0071978">
    <property type="term" value="P:bacterial-type flagellum-dependent swarming motility"/>
    <property type="evidence" value="ECO:0007669"/>
    <property type="project" value="TreeGrafter"/>
</dbReference>
<dbReference type="InterPro" id="IPR053967">
    <property type="entry name" value="LlgE_F_G-like_D1"/>
</dbReference>
<keyword evidence="11" id="KW-1185">Reference proteome</keyword>
<evidence type="ECO:0000256" key="3">
    <source>
        <dbReference type="ARBA" id="ARBA00019015"/>
    </source>
</evidence>
<comment type="subcellular location">
    <subcellularLocation>
        <location evidence="1 5">Bacterial flagellum basal body</location>
    </subcellularLocation>
</comment>
<dbReference type="GO" id="GO:0005829">
    <property type="term" value="C:cytosol"/>
    <property type="evidence" value="ECO:0007669"/>
    <property type="project" value="TreeGrafter"/>
</dbReference>
<dbReference type="PANTHER" id="PTHR30435:SF1">
    <property type="entry name" value="FLAGELLAR HOOK PROTEIN FLGE"/>
    <property type="match status" value="1"/>
</dbReference>
<dbReference type="InterPro" id="IPR001444">
    <property type="entry name" value="Flag_bb_rod_N"/>
</dbReference>
<evidence type="ECO:0000259" key="8">
    <source>
        <dbReference type="Pfam" id="PF07559"/>
    </source>
</evidence>
<evidence type="ECO:0000256" key="1">
    <source>
        <dbReference type="ARBA" id="ARBA00004117"/>
    </source>
</evidence>
<dbReference type="Pfam" id="PF07559">
    <property type="entry name" value="FlgE_D2"/>
    <property type="match status" value="1"/>
</dbReference>
<dbReference type="EMBL" id="CP061038">
    <property type="protein sequence ID" value="QNQ09334.1"/>
    <property type="molecule type" value="Genomic_DNA"/>
</dbReference>
<feature type="domain" description="Flagellar hook protein FlgE D2" evidence="8">
    <location>
        <begin position="168"/>
        <end position="294"/>
    </location>
</feature>
<evidence type="ECO:0000313" key="10">
    <source>
        <dbReference type="EMBL" id="QNQ09334.1"/>
    </source>
</evidence>
<proteinExistence type="inferred from homology"/>
<dbReference type="InterPro" id="IPR020013">
    <property type="entry name" value="Flagellar_FlgE/F/G"/>
</dbReference>
<comment type="function">
    <text evidence="5">A flexible structure which links the flagellar filament to the drive apparatus in the basal body.</text>
</comment>
<evidence type="ECO:0000256" key="4">
    <source>
        <dbReference type="ARBA" id="ARBA00023143"/>
    </source>
</evidence>
<evidence type="ECO:0000259" key="9">
    <source>
        <dbReference type="Pfam" id="PF22692"/>
    </source>
</evidence>